<protein>
    <recommendedName>
        <fullName evidence="10">Cationic amino acid transporter C-terminal domain-containing protein</fullName>
    </recommendedName>
</protein>
<dbReference type="AlphaFoldDB" id="A0A8P0TBE8"/>
<feature type="transmembrane region" description="Helical" evidence="9">
    <location>
        <begin position="493"/>
        <end position="513"/>
    </location>
</feature>
<evidence type="ECO:0000256" key="7">
    <source>
        <dbReference type="ARBA" id="ARBA00023136"/>
    </source>
</evidence>
<keyword evidence="4 9" id="KW-0812">Transmembrane</keyword>
<proteinExistence type="inferred from homology"/>
<feature type="transmembrane region" description="Helical" evidence="9">
    <location>
        <begin position="149"/>
        <end position="170"/>
    </location>
</feature>
<reference evidence="11 12" key="1">
    <citation type="journal article" date="2005" name="Nature">
        <title>Genome sequence, comparative analysis and haplotype structure of the domestic dog.</title>
        <authorList>
            <consortium name="Broad Sequencing Platform"/>
            <person name="Lindblad-Toh K."/>
            <person name="Wade C.M."/>
            <person name="Mikkelsen T.S."/>
            <person name="Karlsson E.K."/>
            <person name="Jaffe D.B."/>
            <person name="Kamal M."/>
            <person name="Clamp M."/>
            <person name="Chang J.L."/>
            <person name="Kulbokas E.J. III"/>
            <person name="Zody M.C."/>
            <person name="Mauceli E."/>
            <person name="Xie X."/>
            <person name="Breen M."/>
            <person name="Wayne R.K."/>
            <person name="Ostrander E.A."/>
            <person name="Ponting C.P."/>
            <person name="Galibert F."/>
            <person name="Smith D.R."/>
            <person name="DeJong P.J."/>
            <person name="Kirkness E."/>
            <person name="Alvarez P."/>
            <person name="Biagi T."/>
            <person name="Brockman W."/>
            <person name="Butler J."/>
            <person name="Chin C.W."/>
            <person name="Cook A."/>
            <person name="Cuff J."/>
            <person name="Daly M.J."/>
            <person name="DeCaprio D."/>
            <person name="Gnerre S."/>
            <person name="Grabherr M."/>
            <person name="Kellis M."/>
            <person name="Kleber M."/>
            <person name="Bardeleben C."/>
            <person name="Goodstadt L."/>
            <person name="Heger A."/>
            <person name="Hitte C."/>
            <person name="Kim L."/>
            <person name="Koepfli K.P."/>
            <person name="Parker H.G."/>
            <person name="Pollinger J.P."/>
            <person name="Searle S.M."/>
            <person name="Sutter N.B."/>
            <person name="Thomas R."/>
            <person name="Webber C."/>
            <person name="Baldwin J."/>
            <person name="Abebe A."/>
            <person name="Abouelleil A."/>
            <person name="Aftuck L."/>
            <person name="Ait-Zahra M."/>
            <person name="Aldredge T."/>
            <person name="Allen N."/>
            <person name="An P."/>
            <person name="Anderson S."/>
            <person name="Antoine C."/>
            <person name="Arachchi H."/>
            <person name="Aslam A."/>
            <person name="Ayotte L."/>
            <person name="Bachantsang P."/>
            <person name="Barry A."/>
            <person name="Bayul T."/>
            <person name="Benamara M."/>
            <person name="Berlin A."/>
            <person name="Bessette D."/>
            <person name="Blitshteyn B."/>
            <person name="Bloom T."/>
            <person name="Blye J."/>
            <person name="Boguslavskiy L."/>
            <person name="Bonnet C."/>
            <person name="Boukhgalter B."/>
            <person name="Brown A."/>
            <person name="Cahill P."/>
            <person name="Calixte N."/>
            <person name="Camarata J."/>
            <person name="Cheshatsang Y."/>
            <person name="Chu J."/>
            <person name="Citroen M."/>
            <person name="Collymore A."/>
            <person name="Cooke P."/>
            <person name="Dawoe T."/>
            <person name="Daza R."/>
            <person name="Decktor K."/>
            <person name="DeGray S."/>
            <person name="Dhargay N."/>
            <person name="Dooley K."/>
            <person name="Dooley K."/>
            <person name="Dorje P."/>
            <person name="Dorjee K."/>
            <person name="Dorris L."/>
            <person name="Duffey N."/>
            <person name="Dupes A."/>
            <person name="Egbiremolen O."/>
            <person name="Elong R."/>
            <person name="Falk J."/>
            <person name="Farina A."/>
            <person name="Faro S."/>
            <person name="Ferguson D."/>
            <person name="Ferreira P."/>
            <person name="Fisher S."/>
            <person name="FitzGerald M."/>
            <person name="Foley K."/>
            <person name="Foley C."/>
            <person name="Franke A."/>
            <person name="Friedrich D."/>
            <person name="Gage D."/>
            <person name="Garber M."/>
            <person name="Gearin G."/>
            <person name="Giannoukos G."/>
            <person name="Goode T."/>
            <person name="Goyette A."/>
            <person name="Graham J."/>
            <person name="Grandbois E."/>
            <person name="Gyaltsen K."/>
            <person name="Hafez N."/>
            <person name="Hagopian D."/>
            <person name="Hagos B."/>
            <person name="Hall J."/>
            <person name="Healy C."/>
            <person name="Hegarty R."/>
            <person name="Honan T."/>
            <person name="Horn A."/>
            <person name="Houde N."/>
            <person name="Hughes L."/>
            <person name="Hunnicutt L."/>
            <person name="Husby M."/>
            <person name="Jester B."/>
            <person name="Jones C."/>
            <person name="Kamat A."/>
            <person name="Kanga B."/>
            <person name="Kells C."/>
            <person name="Khazanovich D."/>
            <person name="Kieu A.C."/>
            <person name="Kisner P."/>
            <person name="Kumar M."/>
            <person name="Lance K."/>
            <person name="Landers T."/>
            <person name="Lara M."/>
            <person name="Lee W."/>
            <person name="Leger J.P."/>
            <person name="Lennon N."/>
            <person name="Leuper L."/>
            <person name="LeVine S."/>
            <person name="Liu J."/>
            <person name="Liu X."/>
            <person name="Lokyitsang Y."/>
            <person name="Lokyitsang T."/>
            <person name="Lui A."/>
            <person name="Macdonald J."/>
            <person name="Major J."/>
            <person name="Marabella R."/>
            <person name="Maru K."/>
            <person name="Matthews C."/>
            <person name="McDonough S."/>
            <person name="Mehta T."/>
            <person name="Meldrim J."/>
            <person name="Melnikov A."/>
            <person name="Meneus L."/>
            <person name="Mihalev A."/>
            <person name="Mihova T."/>
            <person name="Miller K."/>
            <person name="Mittelman R."/>
            <person name="Mlenga V."/>
            <person name="Mulrain L."/>
            <person name="Munson G."/>
            <person name="Navidi A."/>
            <person name="Naylor J."/>
            <person name="Nguyen T."/>
            <person name="Nguyen N."/>
            <person name="Nguyen C."/>
            <person name="Nguyen T."/>
            <person name="Nicol R."/>
            <person name="Norbu N."/>
            <person name="Norbu C."/>
            <person name="Novod N."/>
            <person name="Nyima T."/>
            <person name="Olandt P."/>
            <person name="O'Neill B."/>
            <person name="O'Neill K."/>
            <person name="Osman S."/>
            <person name="Oyono L."/>
            <person name="Patti C."/>
            <person name="Perrin D."/>
            <person name="Phunkhang P."/>
            <person name="Pierre F."/>
            <person name="Priest M."/>
            <person name="Rachupka A."/>
            <person name="Raghuraman S."/>
            <person name="Rameau R."/>
            <person name="Ray V."/>
            <person name="Raymond C."/>
            <person name="Rege F."/>
            <person name="Rise C."/>
            <person name="Rogers J."/>
            <person name="Rogov P."/>
            <person name="Sahalie J."/>
            <person name="Settipalli S."/>
            <person name="Sharpe T."/>
            <person name="Shea T."/>
            <person name="Sheehan M."/>
            <person name="Sherpa N."/>
            <person name="Shi J."/>
            <person name="Shih D."/>
            <person name="Sloan J."/>
            <person name="Smith C."/>
            <person name="Sparrow T."/>
            <person name="Stalker J."/>
            <person name="Stange-Thomann N."/>
            <person name="Stavropoulos S."/>
            <person name="Stone C."/>
            <person name="Stone S."/>
            <person name="Sykes S."/>
            <person name="Tchuinga P."/>
            <person name="Tenzing P."/>
            <person name="Tesfaye S."/>
            <person name="Thoulutsang D."/>
            <person name="Thoulutsang Y."/>
            <person name="Topham K."/>
            <person name="Topping I."/>
            <person name="Tsamla T."/>
            <person name="Vassiliev H."/>
            <person name="Venkataraman V."/>
            <person name="Vo A."/>
            <person name="Wangchuk T."/>
            <person name="Wangdi T."/>
            <person name="Weiand M."/>
            <person name="Wilkinson J."/>
            <person name="Wilson A."/>
            <person name="Yadav S."/>
            <person name="Yang S."/>
            <person name="Yang X."/>
            <person name="Young G."/>
            <person name="Yu Q."/>
            <person name="Zainoun J."/>
            <person name="Zembek L."/>
            <person name="Zimmer A."/>
            <person name="Lander E.S."/>
        </authorList>
    </citation>
    <scope>NUCLEOTIDE SEQUENCE [LARGE SCALE GENOMIC DNA]</scope>
    <source>
        <strain evidence="11">Boxer</strain>
    </source>
</reference>
<feature type="domain" description="Cationic amino acid transporter C-terminal" evidence="10">
    <location>
        <begin position="523"/>
        <end position="573"/>
    </location>
</feature>
<dbReference type="Ensembl" id="ENSCAFT00000089829.2">
    <property type="protein sequence ID" value="ENSCAFP00000059487.2"/>
    <property type="gene ID" value="ENSCAFG00000016278.5"/>
</dbReference>
<evidence type="ECO:0000313" key="11">
    <source>
        <dbReference type="Ensembl" id="ENSCAFP00000059487.2"/>
    </source>
</evidence>
<name>A0A8P0TBE8_CANLF</name>
<feature type="transmembrane region" description="Helical" evidence="9">
    <location>
        <begin position="97"/>
        <end position="129"/>
    </location>
</feature>
<feature type="transmembrane region" description="Helical" evidence="9">
    <location>
        <begin position="461"/>
        <end position="481"/>
    </location>
</feature>
<keyword evidence="3" id="KW-0813">Transport</keyword>
<feature type="transmembrane region" description="Helical" evidence="9">
    <location>
        <begin position="275"/>
        <end position="302"/>
    </location>
</feature>
<dbReference type="InterPro" id="IPR002293">
    <property type="entry name" value="AA/rel_permease1"/>
</dbReference>
<feature type="transmembrane region" description="Helical" evidence="9">
    <location>
        <begin position="550"/>
        <end position="570"/>
    </location>
</feature>
<feature type="transmembrane region" description="Helical" evidence="9">
    <location>
        <begin position="49"/>
        <end position="76"/>
    </location>
</feature>
<dbReference type="Pfam" id="PF13906">
    <property type="entry name" value="AA_permease_C"/>
    <property type="match status" value="1"/>
</dbReference>
<feature type="transmembrane region" description="Helical" evidence="9">
    <location>
        <begin position="232"/>
        <end position="254"/>
    </location>
</feature>
<evidence type="ECO:0000313" key="12">
    <source>
        <dbReference type="Proteomes" id="UP000002254"/>
    </source>
</evidence>
<keyword evidence="7 9" id="KW-0472">Membrane</keyword>
<feature type="transmembrane region" description="Helical" evidence="9">
    <location>
        <begin position="591"/>
        <end position="612"/>
    </location>
</feature>
<evidence type="ECO:0000256" key="6">
    <source>
        <dbReference type="ARBA" id="ARBA00022989"/>
    </source>
</evidence>
<dbReference type="Pfam" id="PF13520">
    <property type="entry name" value="AA_permease_2"/>
    <property type="match status" value="1"/>
</dbReference>
<keyword evidence="8" id="KW-0325">Glycoprotein</keyword>
<evidence type="ECO:0000256" key="9">
    <source>
        <dbReference type="SAM" id="Phobius"/>
    </source>
</evidence>
<evidence type="ECO:0000256" key="5">
    <source>
        <dbReference type="ARBA" id="ARBA00022970"/>
    </source>
</evidence>
<sequence>FMPCTSQFGQRLVYRRPVELSETETSSARILTTLDLVTLGVDYTLGAGIYFLTATVLCFLVAGLSSVLAGLCYAEFGSWIPCSGSAYRFTYVTMGEIWAFITGWIFIISYVAGAAGVALAWTLAFYYLIGNQISQAMRESVLLHVPHVLVEYTDFFAMGLVLLLTGILALRAKESVLVTKVMTLLSLLVLSFVILSGFIKGDLHNWKLTEEDYIKAGFNDTSSLGPLGSGGFMPFGFQGILRGSATCFYAFIGFNNIVTKAEEAQNPKRSIPMGIVISLFICFLVYFGVCSVLTLMVPYYLIHRGSPLPEAFLHIGWTSACYVVATGALCTLFTTILNYMFSSRQMILVMAKDGLLFHVLASTHTSKDIPIVATVVSGTMAAIMALFFELIDLVDFMSVGTLFTHSLVAACVLILRYQPERKNEGNEAQVQEENRPAAEKLTLQTLFFPGSPTPTPLSGQVVSACSSLLALLLTLLCLVLAQWPHLLSGDPVWITVVMLLLVLITGVTGVIWRQPQSSTALHFKVPGLPLLPLLSIFLNVYLMMQMIAGTWALFGVWILIGLAIYFSYGIQHSLTQNFGGGKSNMAVLCGGKNVSLLFFLSFYFLCLSAFQLCL</sequence>
<comment type="subcellular location">
    <subcellularLocation>
        <location evidence="1">Endomembrane system</location>
        <topology evidence="1">Multi-pass membrane protein</topology>
    </subcellularLocation>
</comment>
<feature type="transmembrane region" description="Helical" evidence="9">
    <location>
        <begin position="369"/>
        <end position="390"/>
    </location>
</feature>
<organism evidence="11 12">
    <name type="scientific">Canis lupus familiaris</name>
    <name type="common">Dog</name>
    <name type="synonym">Canis familiaris</name>
    <dbReference type="NCBI Taxonomy" id="9615"/>
    <lineage>
        <taxon>Eukaryota</taxon>
        <taxon>Metazoa</taxon>
        <taxon>Chordata</taxon>
        <taxon>Craniata</taxon>
        <taxon>Vertebrata</taxon>
        <taxon>Euteleostomi</taxon>
        <taxon>Mammalia</taxon>
        <taxon>Eutheria</taxon>
        <taxon>Laurasiatheria</taxon>
        <taxon>Carnivora</taxon>
        <taxon>Caniformia</taxon>
        <taxon>Canidae</taxon>
        <taxon>Canis</taxon>
    </lineage>
</organism>
<comment type="similarity">
    <text evidence="2">Belongs to the amino acid-polyamine-organocation (APC) superfamily. Cationic amino acid transporter (CAT) (TC 2.A.3.3) family.</text>
</comment>
<feature type="transmembrane region" description="Helical" evidence="9">
    <location>
        <begin position="314"/>
        <end position="341"/>
    </location>
</feature>
<dbReference type="PIRSF" id="PIRSF006060">
    <property type="entry name" value="AA_transporter"/>
    <property type="match status" value="1"/>
</dbReference>
<dbReference type="Proteomes" id="UP000002254">
    <property type="component" value="Chromosome 27"/>
</dbReference>
<evidence type="ECO:0000256" key="8">
    <source>
        <dbReference type="ARBA" id="ARBA00023180"/>
    </source>
</evidence>
<accession>A0A8P0TBE8</accession>
<dbReference type="GO" id="GO:0016020">
    <property type="term" value="C:membrane"/>
    <property type="evidence" value="ECO:0007669"/>
    <property type="project" value="InterPro"/>
</dbReference>
<evidence type="ECO:0000256" key="1">
    <source>
        <dbReference type="ARBA" id="ARBA00004127"/>
    </source>
</evidence>
<dbReference type="FunFam" id="1.20.1740.10:FF:000050">
    <property type="entry name" value="MGC157082 protein"/>
    <property type="match status" value="1"/>
</dbReference>
<dbReference type="PANTHER" id="PTHR43243:SF13">
    <property type="entry name" value="CATIONIC AMINO ACID TRANSPORTER C-TERMINAL DOMAIN-CONTAINING PROTEIN"/>
    <property type="match status" value="1"/>
</dbReference>
<keyword evidence="6 9" id="KW-1133">Transmembrane helix</keyword>
<dbReference type="Gene3D" id="1.20.1740.10">
    <property type="entry name" value="Amino acid/polyamine transporter I"/>
    <property type="match status" value="1"/>
</dbReference>
<evidence type="ECO:0000259" key="10">
    <source>
        <dbReference type="Pfam" id="PF13906"/>
    </source>
</evidence>
<evidence type="ECO:0000256" key="2">
    <source>
        <dbReference type="ARBA" id="ARBA00008572"/>
    </source>
</evidence>
<evidence type="ECO:0000256" key="4">
    <source>
        <dbReference type="ARBA" id="ARBA00022692"/>
    </source>
</evidence>
<dbReference type="GO" id="GO:0022857">
    <property type="term" value="F:transmembrane transporter activity"/>
    <property type="evidence" value="ECO:0007669"/>
    <property type="project" value="InterPro"/>
</dbReference>
<reference evidence="11" key="2">
    <citation type="submission" date="2025-08" db="UniProtKB">
        <authorList>
            <consortium name="Ensembl"/>
        </authorList>
    </citation>
    <scope>IDENTIFICATION</scope>
</reference>
<feature type="transmembrane region" description="Helical" evidence="9">
    <location>
        <begin position="177"/>
        <end position="199"/>
    </location>
</feature>
<dbReference type="FunFam" id="1.20.1740.10:FF:000024">
    <property type="entry name" value="High affinity cationic amino acid transporter 1"/>
    <property type="match status" value="1"/>
</dbReference>
<evidence type="ECO:0000256" key="3">
    <source>
        <dbReference type="ARBA" id="ARBA00022448"/>
    </source>
</evidence>
<dbReference type="GO" id="GO:0012505">
    <property type="term" value="C:endomembrane system"/>
    <property type="evidence" value="ECO:0007669"/>
    <property type="project" value="UniProtKB-SubCell"/>
</dbReference>
<dbReference type="GO" id="GO:0006865">
    <property type="term" value="P:amino acid transport"/>
    <property type="evidence" value="ECO:0007669"/>
    <property type="project" value="UniProtKB-KW"/>
</dbReference>
<feature type="transmembrane region" description="Helical" evidence="9">
    <location>
        <begin position="396"/>
        <end position="415"/>
    </location>
</feature>
<keyword evidence="5" id="KW-0029">Amino-acid transport</keyword>
<dbReference type="PANTHER" id="PTHR43243">
    <property type="entry name" value="INNER MEMBRANE TRANSPORTER YGJI-RELATED"/>
    <property type="match status" value="1"/>
</dbReference>
<dbReference type="InterPro" id="IPR029485">
    <property type="entry name" value="CAT_C"/>
</dbReference>
<feature type="transmembrane region" description="Helical" evidence="9">
    <location>
        <begin position="525"/>
        <end position="544"/>
    </location>
</feature>